<dbReference type="InterPro" id="IPR036179">
    <property type="entry name" value="Ig-like_dom_sf"/>
</dbReference>
<keyword evidence="1" id="KW-0732">Signal</keyword>
<dbReference type="Proteomes" id="UP000264840">
    <property type="component" value="Unplaced"/>
</dbReference>
<evidence type="ECO:0000259" key="4">
    <source>
        <dbReference type="SMART" id="SM00409"/>
    </source>
</evidence>
<dbReference type="GO" id="GO:0007166">
    <property type="term" value="P:cell surface receptor signaling pathway"/>
    <property type="evidence" value="ECO:0007669"/>
    <property type="project" value="TreeGrafter"/>
</dbReference>
<dbReference type="Gene3D" id="2.60.40.10">
    <property type="entry name" value="Immunoglobulins"/>
    <property type="match status" value="2"/>
</dbReference>
<evidence type="ECO:0000313" key="5">
    <source>
        <dbReference type="Ensembl" id="ENSHBUP00000014766.1"/>
    </source>
</evidence>
<keyword evidence="2" id="KW-1015">Disulfide bond</keyword>
<keyword evidence="6" id="KW-1185">Reference proteome</keyword>
<dbReference type="InterPro" id="IPR003599">
    <property type="entry name" value="Ig_sub"/>
</dbReference>
<dbReference type="SMART" id="SM00409">
    <property type="entry name" value="IG"/>
    <property type="match status" value="2"/>
</dbReference>
<feature type="transmembrane region" description="Helical" evidence="3">
    <location>
        <begin position="197"/>
        <end position="216"/>
    </location>
</feature>
<dbReference type="GeneTree" id="ENSGT00990000204125"/>
<dbReference type="InterPro" id="IPR050488">
    <property type="entry name" value="Ig_Fc_receptor"/>
</dbReference>
<dbReference type="SUPFAM" id="SSF48726">
    <property type="entry name" value="Immunoglobulin"/>
    <property type="match status" value="2"/>
</dbReference>
<reference evidence="5" key="1">
    <citation type="submission" date="2025-08" db="UniProtKB">
        <authorList>
            <consortium name="Ensembl"/>
        </authorList>
    </citation>
    <scope>IDENTIFICATION</scope>
</reference>
<evidence type="ECO:0000256" key="3">
    <source>
        <dbReference type="SAM" id="Phobius"/>
    </source>
</evidence>
<keyword evidence="3" id="KW-1133">Transmembrane helix</keyword>
<evidence type="ECO:0000256" key="1">
    <source>
        <dbReference type="ARBA" id="ARBA00022729"/>
    </source>
</evidence>
<reference evidence="5" key="2">
    <citation type="submission" date="2025-09" db="UniProtKB">
        <authorList>
            <consortium name="Ensembl"/>
        </authorList>
    </citation>
    <scope>IDENTIFICATION</scope>
</reference>
<dbReference type="GO" id="GO:0004888">
    <property type="term" value="F:transmembrane signaling receptor activity"/>
    <property type="evidence" value="ECO:0007669"/>
    <property type="project" value="TreeGrafter"/>
</dbReference>
<sequence>MDNCTLKHTIITWTEPPLTTTSTLYSLLTALLYSPVLQLFEYESVYFTCNGFNISAEWKVRNIEQIVSKCSTNTTMKTCTIDYAFVSDSGEYWCEKEKKRSTHFSAGSVILESPVHPVMEGEVVNLYCRNKTTSSNFTAYFYKDNLLIGTSFEGEVTVQNVSKSHKGFYKCKIHGVGESPESWLAIKSKHSTKDMSSFCFIVYFVYGVCIPFVIWFCDPGESTFPCHGGRNYQPAL</sequence>
<dbReference type="OMA" id="WCENEDG"/>
<dbReference type="PANTHER" id="PTHR11481">
    <property type="entry name" value="IMMUNOGLOBULIN FC RECEPTOR"/>
    <property type="match status" value="1"/>
</dbReference>
<dbReference type="GO" id="GO:0006955">
    <property type="term" value="P:immune response"/>
    <property type="evidence" value="ECO:0007669"/>
    <property type="project" value="TreeGrafter"/>
</dbReference>
<organism evidence="5 6">
    <name type="scientific">Haplochromis burtoni</name>
    <name type="common">Burton's mouthbrooder</name>
    <name type="synonym">Chromis burtoni</name>
    <dbReference type="NCBI Taxonomy" id="8153"/>
    <lineage>
        <taxon>Eukaryota</taxon>
        <taxon>Metazoa</taxon>
        <taxon>Chordata</taxon>
        <taxon>Craniata</taxon>
        <taxon>Vertebrata</taxon>
        <taxon>Euteleostomi</taxon>
        <taxon>Actinopterygii</taxon>
        <taxon>Neopterygii</taxon>
        <taxon>Teleostei</taxon>
        <taxon>Neoteleostei</taxon>
        <taxon>Acanthomorphata</taxon>
        <taxon>Ovalentaria</taxon>
        <taxon>Cichlomorphae</taxon>
        <taxon>Cichliformes</taxon>
        <taxon>Cichlidae</taxon>
        <taxon>African cichlids</taxon>
        <taxon>Pseudocrenilabrinae</taxon>
        <taxon>Haplochromini</taxon>
        <taxon>Haplochromis</taxon>
    </lineage>
</organism>
<protein>
    <recommendedName>
        <fullName evidence="4">Immunoglobulin domain-containing protein</fullName>
    </recommendedName>
</protein>
<name>A0A3Q3C630_HAPBU</name>
<dbReference type="AlphaFoldDB" id="A0A3Q3C630"/>
<accession>A0A3Q3C630</accession>
<keyword evidence="3" id="KW-0812">Transmembrane</keyword>
<evidence type="ECO:0000256" key="2">
    <source>
        <dbReference type="ARBA" id="ARBA00023157"/>
    </source>
</evidence>
<proteinExistence type="predicted"/>
<evidence type="ECO:0000313" key="6">
    <source>
        <dbReference type="Proteomes" id="UP000264840"/>
    </source>
</evidence>
<dbReference type="GO" id="GO:0009897">
    <property type="term" value="C:external side of plasma membrane"/>
    <property type="evidence" value="ECO:0007669"/>
    <property type="project" value="TreeGrafter"/>
</dbReference>
<keyword evidence="3" id="KW-0472">Membrane</keyword>
<dbReference type="Ensembl" id="ENSHBUT00000022851.1">
    <property type="protein sequence ID" value="ENSHBUP00000014766.1"/>
    <property type="gene ID" value="ENSHBUG00000016625.1"/>
</dbReference>
<feature type="domain" description="Immunoglobulin" evidence="4">
    <location>
        <begin position="34"/>
        <end position="112"/>
    </location>
</feature>
<dbReference type="PANTHER" id="PTHR11481:SF64">
    <property type="entry name" value="FC RECEPTOR-LIKE PROTEIN 4"/>
    <property type="match status" value="1"/>
</dbReference>
<feature type="domain" description="Immunoglobulin" evidence="4">
    <location>
        <begin position="113"/>
        <end position="187"/>
    </location>
</feature>
<dbReference type="InterPro" id="IPR013783">
    <property type="entry name" value="Ig-like_fold"/>
</dbReference>